<accession>A0ABW2LPQ8</accession>
<protein>
    <submittedName>
        <fullName evidence="2">Helix-turn-helix domain-containing protein</fullName>
    </submittedName>
</protein>
<dbReference type="SMART" id="SM00530">
    <property type="entry name" value="HTH_XRE"/>
    <property type="match status" value="1"/>
</dbReference>
<dbReference type="InterPro" id="IPR010982">
    <property type="entry name" value="Lambda_DNA-bd_dom_sf"/>
</dbReference>
<comment type="caution">
    <text evidence="2">The sequence shown here is derived from an EMBL/GenBank/DDBJ whole genome shotgun (WGS) entry which is preliminary data.</text>
</comment>
<dbReference type="PROSITE" id="PS50943">
    <property type="entry name" value="HTH_CROC1"/>
    <property type="match status" value="1"/>
</dbReference>
<dbReference type="InterPro" id="IPR001387">
    <property type="entry name" value="Cro/C1-type_HTH"/>
</dbReference>
<evidence type="ECO:0000313" key="3">
    <source>
        <dbReference type="Proteomes" id="UP001596504"/>
    </source>
</evidence>
<proteinExistence type="predicted"/>
<dbReference type="Gene3D" id="1.10.260.40">
    <property type="entry name" value="lambda repressor-like DNA-binding domains"/>
    <property type="match status" value="1"/>
</dbReference>
<dbReference type="RefSeq" id="WP_380668559.1">
    <property type="nucleotide sequence ID" value="NZ_JBHTCJ010000006.1"/>
</dbReference>
<dbReference type="InterPro" id="IPR043917">
    <property type="entry name" value="DUF5753"/>
</dbReference>
<feature type="domain" description="HTH cro/C1-type" evidence="1">
    <location>
        <begin position="17"/>
        <end position="71"/>
    </location>
</feature>
<organism evidence="2 3">
    <name type="scientific">Saccharopolyspora griseoalba</name>
    <dbReference type="NCBI Taxonomy" id="1431848"/>
    <lineage>
        <taxon>Bacteria</taxon>
        <taxon>Bacillati</taxon>
        <taxon>Actinomycetota</taxon>
        <taxon>Actinomycetes</taxon>
        <taxon>Pseudonocardiales</taxon>
        <taxon>Pseudonocardiaceae</taxon>
        <taxon>Saccharopolyspora</taxon>
    </lineage>
</organism>
<evidence type="ECO:0000259" key="1">
    <source>
        <dbReference type="PROSITE" id="PS50943"/>
    </source>
</evidence>
<gene>
    <name evidence="2" type="ORF">ACFQRI_14245</name>
</gene>
<name>A0ABW2LPQ8_9PSEU</name>
<keyword evidence="3" id="KW-1185">Reference proteome</keyword>
<dbReference type="EMBL" id="JBHTCJ010000006">
    <property type="protein sequence ID" value="MFC7342561.1"/>
    <property type="molecule type" value="Genomic_DNA"/>
</dbReference>
<dbReference type="CDD" id="cd00093">
    <property type="entry name" value="HTH_XRE"/>
    <property type="match status" value="1"/>
</dbReference>
<evidence type="ECO:0000313" key="2">
    <source>
        <dbReference type="EMBL" id="MFC7342561.1"/>
    </source>
</evidence>
<reference evidence="3" key="1">
    <citation type="journal article" date="2019" name="Int. J. Syst. Evol. Microbiol.">
        <title>The Global Catalogue of Microorganisms (GCM) 10K type strain sequencing project: providing services to taxonomists for standard genome sequencing and annotation.</title>
        <authorList>
            <consortium name="The Broad Institute Genomics Platform"/>
            <consortium name="The Broad Institute Genome Sequencing Center for Infectious Disease"/>
            <person name="Wu L."/>
            <person name="Ma J."/>
        </authorList>
    </citation>
    <scope>NUCLEOTIDE SEQUENCE [LARGE SCALE GENOMIC DNA]</scope>
    <source>
        <strain evidence="3">WLHS5</strain>
    </source>
</reference>
<dbReference type="SUPFAM" id="SSF47413">
    <property type="entry name" value="lambda repressor-like DNA-binding domains"/>
    <property type="match status" value="1"/>
</dbReference>
<sequence>MPPTSPVVAAWELGIRLREARAESGLKGIAAARELGLSQNFLSDVEHGKRRLSNEKLLAAIELYSVPEQDREDLLGLRDACEQRGWWSAHSALYGPELQRYYGFEWAAQEIRAHESLLIPGLLQTEAYAYALMTNDRPNLRTSEADARVRNRMLRQRRLTDDDPVRFTAVISEAVLMQQVGGPEVLGEQLRHVLDLIEDRPETIRVHVVPFTAGAFGALGQGTINLLDFPSPRVPMMAWFENLTSVGLLDNPARVREYDASFDELMGEVLSRDESADRIHRAIEELA</sequence>
<dbReference type="Proteomes" id="UP001596504">
    <property type="component" value="Unassembled WGS sequence"/>
</dbReference>
<dbReference type="Pfam" id="PF19054">
    <property type="entry name" value="DUF5753"/>
    <property type="match status" value="1"/>
</dbReference>
<dbReference type="Pfam" id="PF13560">
    <property type="entry name" value="HTH_31"/>
    <property type="match status" value="1"/>
</dbReference>